<dbReference type="GO" id="GO:0030261">
    <property type="term" value="P:chromosome condensation"/>
    <property type="evidence" value="ECO:0007669"/>
    <property type="project" value="UniProtKB-KW"/>
</dbReference>
<dbReference type="GO" id="GO:0005829">
    <property type="term" value="C:cytosol"/>
    <property type="evidence" value="ECO:0007669"/>
    <property type="project" value="TreeGrafter"/>
</dbReference>
<protein>
    <submittedName>
        <fullName evidence="5">DNA-binding protein</fullName>
    </submittedName>
</protein>
<keyword evidence="2" id="KW-0226">DNA condensation</keyword>
<dbReference type="Proteomes" id="UP000018837">
    <property type="component" value="Unassembled WGS sequence"/>
</dbReference>
<dbReference type="PANTHER" id="PTHR33175:SF3">
    <property type="entry name" value="DNA-BINDING PROTEIN HU-BETA"/>
    <property type="match status" value="1"/>
</dbReference>
<organism evidence="5 6">
    <name type="scientific">Tannerella sp. oral taxon BU063 isolate Cell 2</name>
    <dbReference type="NCBI Taxonomy" id="1411148"/>
    <lineage>
        <taxon>Bacteria</taxon>
        <taxon>Pseudomonadati</taxon>
        <taxon>Bacteroidota</taxon>
        <taxon>Bacteroidia</taxon>
        <taxon>Bacteroidales</taxon>
        <taxon>Tannerellaceae</taxon>
        <taxon>Tannerella</taxon>
    </lineage>
</organism>
<evidence type="ECO:0000256" key="3">
    <source>
        <dbReference type="ARBA" id="ARBA00023125"/>
    </source>
</evidence>
<keyword evidence="3 5" id="KW-0238">DNA-binding</keyword>
<dbReference type="PATRIC" id="fig|1411148.3.peg.684"/>
<evidence type="ECO:0000313" key="5">
    <source>
        <dbReference type="EMBL" id="ETK02363.1"/>
    </source>
</evidence>
<dbReference type="Pfam" id="PF00216">
    <property type="entry name" value="Bac_DNA_binding"/>
    <property type="match status" value="1"/>
</dbReference>
<gene>
    <name evidence="5" type="ORF">N425_04850</name>
</gene>
<name>W2C5M5_9BACT</name>
<accession>W2C5M5</accession>
<dbReference type="GO" id="GO:0030527">
    <property type="term" value="F:structural constituent of chromatin"/>
    <property type="evidence" value="ECO:0007669"/>
    <property type="project" value="InterPro"/>
</dbReference>
<dbReference type="SMART" id="SM00411">
    <property type="entry name" value="BHL"/>
    <property type="match status" value="1"/>
</dbReference>
<dbReference type="GO" id="GO:0003677">
    <property type="term" value="F:DNA binding"/>
    <property type="evidence" value="ECO:0007669"/>
    <property type="project" value="UniProtKB-KW"/>
</dbReference>
<dbReference type="Gene3D" id="4.10.520.10">
    <property type="entry name" value="IHF-like DNA-binding proteins"/>
    <property type="match status" value="1"/>
</dbReference>
<proteinExistence type="inferred from homology"/>
<comment type="caution">
    <text evidence="5">The sequence shown here is derived from an EMBL/GenBank/DDBJ whole genome shotgun (WGS) entry which is preliminary data.</text>
</comment>
<dbReference type="AlphaFoldDB" id="W2C5M5"/>
<comment type="similarity">
    <text evidence="1 4">Belongs to the bacterial histone-like protein family.</text>
</comment>
<dbReference type="EMBL" id="AYUF01000365">
    <property type="protein sequence ID" value="ETK02363.1"/>
    <property type="molecule type" value="Genomic_DNA"/>
</dbReference>
<evidence type="ECO:0000256" key="2">
    <source>
        <dbReference type="ARBA" id="ARBA00023067"/>
    </source>
</evidence>
<dbReference type="PANTHER" id="PTHR33175">
    <property type="entry name" value="DNA-BINDING PROTEIN HU"/>
    <property type="match status" value="1"/>
</dbReference>
<dbReference type="InterPro" id="IPR000119">
    <property type="entry name" value="Hist_DNA-bd"/>
</dbReference>
<evidence type="ECO:0000256" key="1">
    <source>
        <dbReference type="ARBA" id="ARBA00010529"/>
    </source>
</evidence>
<sequence length="95" mass="10834">MRDTELIAELAARLDREIPEVESMLDAFGQIVADRLADNDIVALEGWGQFELKKKAERYSADAESGKRYLLPPKLIPVFRPSSRLRTYIKNLDQA</sequence>
<evidence type="ECO:0000313" key="6">
    <source>
        <dbReference type="Proteomes" id="UP000018837"/>
    </source>
</evidence>
<reference evidence="5 6" key="1">
    <citation type="submission" date="2013-11" db="EMBL/GenBank/DDBJ databases">
        <title>Single cell genomics of uncultured Tannerella BU063 (oral taxon 286).</title>
        <authorList>
            <person name="Beall C.J."/>
            <person name="Campbell A.G."/>
            <person name="Griffen A.L."/>
            <person name="Podar M."/>
            <person name="Leys E.J."/>
        </authorList>
    </citation>
    <scope>NUCLEOTIDE SEQUENCE [LARGE SCALE GENOMIC DNA]</scope>
    <source>
        <strain evidence="5">Cell 2</strain>
    </source>
</reference>
<dbReference type="InterPro" id="IPR010992">
    <property type="entry name" value="IHF-like_DNA-bd_dom_sf"/>
</dbReference>
<evidence type="ECO:0000256" key="4">
    <source>
        <dbReference type="RuleBase" id="RU003939"/>
    </source>
</evidence>
<dbReference type="SUPFAM" id="SSF47729">
    <property type="entry name" value="IHF-like DNA-binding proteins"/>
    <property type="match status" value="1"/>
</dbReference>